<gene>
    <name evidence="2" type="ORF">BOTBODRAFT_188703</name>
</gene>
<proteinExistence type="predicted"/>
<dbReference type="EMBL" id="KL198045">
    <property type="protein sequence ID" value="KDQ13182.1"/>
    <property type="molecule type" value="Genomic_DNA"/>
</dbReference>
<dbReference type="OrthoDB" id="3357985at2759"/>
<feature type="domain" description="BTB" evidence="1">
    <location>
        <begin position="21"/>
        <end position="85"/>
    </location>
</feature>
<sequence length="308" mass="35175">MTKTEADKPTRASELFSSPTTDVILLSLDGVAFSAHRVFLMEASPVFREMLSTLQPGAEHESRSLPSLDLSEIEEIVDGLLRWIYPCPNKPATDTWELLESYFEAAWKYRVDVAITALQERLNVFVHRAKSKSTPVRAYGLCLWLRDTCGLDAPDLLTLARKSIIRTDTNLLQMDAVTLKRLTAMDVVNLTNAQAAYRRRVDRILSFPKSWTFSYRCSQHTSKEDRMPPWWRAFRSHLLTKAKNRTAQDPLFSSSFLASWTELVTCLDCRGQLTCAESEFRRMDKELLVLWETGTGGDLVCWEIKKAV</sequence>
<name>A0A067MMR6_BOTB1</name>
<dbReference type="STRING" id="930990.A0A067MMR6"/>
<evidence type="ECO:0000313" key="2">
    <source>
        <dbReference type="EMBL" id="KDQ13182.1"/>
    </source>
</evidence>
<keyword evidence="3" id="KW-1185">Reference proteome</keyword>
<evidence type="ECO:0000259" key="1">
    <source>
        <dbReference type="PROSITE" id="PS50097"/>
    </source>
</evidence>
<accession>A0A067MMR6</accession>
<dbReference type="Gene3D" id="3.30.710.10">
    <property type="entry name" value="Potassium Channel Kv1.1, Chain A"/>
    <property type="match status" value="1"/>
</dbReference>
<dbReference type="Pfam" id="PF00651">
    <property type="entry name" value="BTB"/>
    <property type="match status" value="1"/>
</dbReference>
<reference evidence="3" key="1">
    <citation type="journal article" date="2014" name="Proc. Natl. Acad. Sci. U.S.A.">
        <title>Extensive sampling of basidiomycete genomes demonstrates inadequacy of the white-rot/brown-rot paradigm for wood decay fungi.</title>
        <authorList>
            <person name="Riley R."/>
            <person name="Salamov A.A."/>
            <person name="Brown D.W."/>
            <person name="Nagy L.G."/>
            <person name="Floudas D."/>
            <person name="Held B.W."/>
            <person name="Levasseur A."/>
            <person name="Lombard V."/>
            <person name="Morin E."/>
            <person name="Otillar R."/>
            <person name="Lindquist E.A."/>
            <person name="Sun H."/>
            <person name="LaButti K.M."/>
            <person name="Schmutz J."/>
            <person name="Jabbour D."/>
            <person name="Luo H."/>
            <person name="Baker S.E."/>
            <person name="Pisabarro A.G."/>
            <person name="Walton J.D."/>
            <person name="Blanchette R.A."/>
            <person name="Henrissat B."/>
            <person name="Martin F."/>
            <person name="Cullen D."/>
            <person name="Hibbett D.S."/>
            <person name="Grigoriev I.V."/>
        </authorList>
    </citation>
    <scope>NUCLEOTIDE SEQUENCE [LARGE SCALE GENOMIC DNA]</scope>
    <source>
        <strain evidence="3">FD-172 SS1</strain>
    </source>
</reference>
<dbReference type="Proteomes" id="UP000027195">
    <property type="component" value="Unassembled WGS sequence"/>
</dbReference>
<dbReference type="AlphaFoldDB" id="A0A067MMR6"/>
<evidence type="ECO:0000313" key="3">
    <source>
        <dbReference type="Proteomes" id="UP000027195"/>
    </source>
</evidence>
<dbReference type="InterPro" id="IPR011333">
    <property type="entry name" value="SKP1/BTB/POZ_sf"/>
</dbReference>
<dbReference type="InParanoid" id="A0A067MMR6"/>
<dbReference type="InterPro" id="IPR000210">
    <property type="entry name" value="BTB/POZ_dom"/>
</dbReference>
<dbReference type="HOGENOM" id="CLU_052397_0_2_1"/>
<dbReference type="SUPFAM" id="SSF54695">
    <property type="entry name" value="POZ domain"/>
    <property type="match status" value="1"/>
</dbReference>
<organism evidence="2 3">
    <name type="scientific">Botryobasidium botryosum (strain FD-172 SS1)</name>
    <dbReference type="NCBI Taxonomy" id="930990"/>
    <lineage>
        <taxon>Eukaryota</taxon>
        <taxon>Fungi</taxon>
        <taxon>Dikarya</taxon>
        <taxon>Basidiomycota</taxon>
        <taxon>Agaricomycotina</taxon>
        <taxon>Agaricomycetes</taxon>
        <taxon>Cantharellales</taxon>
        <taxon>Botryobasidiaceae</taxon>
        <taxon>Botryobasidium</taxon>
    </lineage>
</organism>
<dbReference type="SMART" id="SM00225">
    <property type="entry name" value="BTB"/>
    <property type="match status" value="1"/>
</dbReference>
<protein>
    <recommendedName>
        <fullName evidence="1">BTB domain-containing protein</fullName>
    </recommendedName>
</protein>
<dbReference type="PROSITE" id="PS50097">
    <property type="entry name" value="BTB"/>
    <property type="match status" value="1"/>
</dbReference>
<dbReference type="CDD" id="cd18186">
    <property type="entry name" value="BTB_POZ_ZBTB_KLHL-like"/>
    <property type="match status" value="1"/>
</dbReference>